<protein>
    <recommendedName>
        <fullName evidence="1">DUF4097 domain-containing protein</fullName>
    </recommendedName>
</protein>
<proteinExistence type="predicted"/>
<evidence type="ECO:0000313" key="3">
    <source>
        <dbReference type="Proteomes" id="UP000186705"/>
    </source>
</evidence>
<dbReference type="RefSeq" id="WP_076341483.1">
    <property type="nucleotide sequence ID" value="NZ_CAPDDE010000010.1"/>
</dbReference>
<dbReference type="Proteomes" id="UP000186705">
    <property type="component" value="Unassembled WGS sequence"/>
</dbReference>
<name>A0A1U7NMB7_9FIRM</name>
<dbReference type="AlphaFoldDB" id="A0A1U7NMB7"/>
<organism evidence="2 3">
    <name type="scientific">Dubosiella newyorkensis</name>
    <dbReference type="NCBI Taxonomy" id="1862672"/>
    <lineage>
        <taxon>Bacteria</taxon>
        <taxon>Bacillati</taxon>
        <taxon>Bacillota</taxon>
        <taxon>Erysipelotrichia</taxon>
        <taxon>Erysipelotrichales</taxon>
        <taxon>Erysipelotrichaceae</taxon>
        <taxon>Dubosiella</taxon>
    </lineage>
</organism>
<gene>
    <name evidence="2" type="ORF">BO225_06610</name>
</gene>
<dbReference type="GeneID" id="78275614"/>
<sequence length="259" mass="29016">MKHKGLLIVGIVSLVLGLGLCSIAYQRRGDMLFRYTNFGKVSIDENPFQGKEYTYEPKENIDTLVLDVAMAHIEIERGDAFKIETENMPEMNQKSKEIHLNSSVHGKEYKIEQTSDNHFTFQNLNVSMKVVVPSSIRAIRIETAMGDVQIRKVDLQDLDVTCQLGNVEVNESTIANGSLYLSMGDLEFDGQVKEFLKANNAMGNIDLALQGGREEYTIDADTDMGEVDVDHGHDHDAKYEGLARIEAYTNMGNVDISFK</sequence>
<keyword evidence="3" id="KW-1185">Reference proteome</keyword>
<dbReference type="Pfam" id="PF13349">
    <property type="entry name" value="DUF4097"/>
    <property type="match status" value="1"/>
</dbReference>
<dbReference type="EMBL" id="MPKA01000066">
    <property type="protein sequence ID" value="OLU46313.1"/>
    <property type="molecule type" value="Genomic_DNA"/>
</dbReference>
<evidence type="ECO:0000313" key="2">
    <source>
        <dbReference type="EMBL" id="OLU46313.1"/>
    </source>
</evidence>
<dbReference type="OrthoDB" id="1654962at2"/>
<comment type="caution">
    <text evidence="2">The sequence shown here is derived from an EMBL/GenBank/DDBJ whole genome shotgun (WGS) entry which is preliminary data.</text>
</comment>
<dbReference type="InterPro" id="IPR025164">
    <property type="entry name" value="Toastrack_DUF4097"/>
</dbReference>
<feature type="domain" description="DUF4097" evidence="1">
    <location>
        <begin position="136"/>
        <end position="254"/>
    </location>
</feature>
<reference evidence="2 3" key="1">
    <citation type="submission" date="2016-11" db="EMBL/GenBank/DDBJ databases">
        <title>Description of two novel members of the family Erysipelotrichaceae: Ileibacterium lipovorans gen. nov., sp. nov. and Dubosiella newyorkensis, gen. nov., sp. nov.</title>
        <authorList>
            <person name="Cox L.M."/>
            <person name="Sohn J."/>
            <person name="Tyrrell K.L."/>
            <person name="Citron D.M."/>
            <person name="Lawson P.A."/>
            <person name="Patel N.B."/>
            <person name="Iizumi T."/>
            <person name="Perez-Perez G.I."/>
            <person name="Goldstein E.J."/>
            <person name="Blaser M.J."/>
        </authorList>
    </citation>
    <scope>NUCLEOTIDE SEQUENCE [LARGE SCALE GENOMIC DNA]</scope>
    <source>
        <strain evidence="2 3">NYU-BL-A4</strain>
    </source>
</reference>
<dbReference type="STRING" id="1862672.BO225_06610"/>
<accession>A0A1U7NMB7</accession>
<evidence type="ECO:0000259" key="1">
    <source>
        <dbReference type="Pfam" id="PF13349"/>
    </source>
</evidence>